<dbReference type="EMBL" id="BT086594">
    <property type="protein sequence ID" value="ACR36947.1"/>
    <property type="molecule type" value="mRNA"/>
</dbReference>
<accession>C4J6Z7</accession>
<name>C4J6Z7_MAIZE</name>
<evidence type="ECO:0000256" key="1">
    <source>
        <dbReference type="SAM" id="MobiDB-lite"/>
    </source>
</evidence>
<reference evidence="2" key="1">
    <citation type="journal article" date="2009" name="PLoS Genet.">
        <title>Sequencing, mapping, and analysis of 27,455 maize full-length cDNAs.</title>
        <authorList>
            <person name="Soderlund C."/>
            <person name="Descour A."/>
            <person name="Kudrna D."/>
            <person name="Bomhoff M."/>
            <person name="Boyd L."/>
            <person name="Currie J."/>
            <person name="Angelova A."/>
            <person name="Collura K."/>
            <person name="Wissotski M."/>
            <person name="Ashley E."/>
            <person name="Morrow D."/>
            <person name="Fernandes J."/>
            <person name="Walbot V."/>
            <person name="Yu Y."/>
        </authorList>
    </citation>
    <scope>NUCLEOTIDE SEQUENCE</scope>
    <source>
        <strain evidence="2">B73</strain>
    </source>
</reference>
<feature type="region of interest" description="Disordered" evidence="1">
    <location>
        <begin position="1"/>
        <end position="95"/>
    </location>
</feature>
<sequence>MLHSSATSSSRRRAPRCSPPRSARSSLPLCSHPAPSPARSRRSPRSQPRGSRAHSGLALTSPAPGSPCYRPLRRRASSSTLPSSSPPRPRSYDAADSWMARNRRRSCSPPRLGCSCWRRGLPCKCTSMRLCSAGTSVCTRAVRRTLSTAGPRFSCTTTTSAPWPRSSLRRHCSCCRCLHCGGFKGRTSLRA</sequence>
<dbReference type="OrthoDB" id="784140at2759"/>
<proteinExistence type="evidence at transcript level"/>
<dbReference type="GeneID" id="100501921"/>
<organism evidence="2">
    <name type="scientific">Zea mays</name>
    <name type="common">Maize</name>
    <dbReference type="NCBI Taxonomy" id="4577"/>
    <lineage>
        <taxon>Eukaryota</taxon>
        <taxon>Viridiplantae</taxon>
        <taxon>Streptophyta</taxon>
        <taxon>Embryophyta</taxon>
        <taxon>Tracheophyta</taxon>
        <taxon>Spermatophyta</taxon>
        <taxon>Magnoliopsida</taxon>
        <taxon>Liliopsida</taxon>
        <taxon>Poales</taxon>
        <taxon>Poaceae</taxon>
        <taxon>PACMAD clade</taxon>
        <taxon>Panicoideae</taxon>
        <taxon>Andropogonodae</taxon>
        <taxon>Andropogoneae</taxon>
        <taxon>Tripsacinae</taxon>
        <taxon>Zea</taxon>
    </lineage>
</organism>
<dbReference type="AlphaFoldDB" id="C4J6Z7"/>
<dbReference type="KEGG" id="zma:100501921"/>
<dbReference type="RefSeq" id="NP_001183488.2">
    <property type="nucleotide sequence ID" value="NM_001196559.2"/>
</dbReference>
<protein>
    <submittedName>
        <fullName evidence="2">Uncharacterized protein</fullName>
    </submittedName>
</protein>
<feature type="compositionally biased region" description="Low complexity" evidence="1">
    <location>
        <begin position="19"/>
        <end position="33"/>
    </location>
</feature>
<evidence type="ECO:0000313" key="2">
    <source>
        <dbReference type="EMBL" id="ACR36947.1"/>
    </source>
</evidence>